<dbReference type="Pfam" id="PF13972">
    <property type="entry name" value="TetR"/>
    <property type="match status" value="1"/>
</dbReference>
<dbReference type="eggNOG" id="COG1309">
    <property type="taxonomic scope" value="Bacteria"/>
</dbReference>
<dbReference type="STRING" id="151081.TW72_02990"/>
<evidence type="ECO:0000259" key="3">
    <source>
        <dbReference type="PROSITE" id="PS50977"/>
    </source>
</evidence>
<dbReference type="GeneID" id="58227450"/>
<sequence>MSTKDRIIQASIELFNSHGERAITTNHIAAHLQISPGNLYYHFKNKEDIIRHIFKLYRQHLDTQFKPINHDEPVMAQLSHYFDALFELMWKFHFFYDNMTDILSRDAELKADYIAFQQRLFDQVTDIVLALGDNGILNVDEEQAAELTHMLKLTVSFWTPYIKARRQSGELNRGDIYQGLLKIITLFMAFTTAAGREPLGLLKQHYQQRQAQLQTSPSTHS</sequence>
<accession>A0A0F4PS72</accession>
<dbReference type="AlphaFoldDB" id="A0A0F4PS72"/>
<protein>
    <submittedName>
        <fullName evidence="4">TetR family transcriptional regulator</fullName>
    </submittedName>
</protein>
<evidence type="ECO:0000256" key="2">
    <source>
        <dbReference type="PROSITE-ProRule" id="PRU00335"/>
    </source>
</evidence>
<dbReference type="EMBL" id="JXXZ01000002">
    <property type="protein sequence ID" value="KJZ02011.1"/>
    <property type="molecule type" value="Genomic_DNA"/>
</dbReference>
<reference evidence="5" key="4">
    <citation type="submission" date="2019-09" db="EMBL/GenBank/DDBJ databases">
        <title>Co-occurence of chitin degradation, pigmentation and bioactivity in marine Pseudoalteromonas.</title>
        <authorList>
            <person name="Sonnenschein E.C."/>
            <person name="Bech P.K."/>
        </authorList>
    </citation>
    <scope>NUCLEOTIDE SEQUENCE</scope>
    <source>
        <strain evidence="5">S2897</strain>
    </source>
</reference>
<dbReference type="InterPro" id="IPR050624">
    <property type="entry name" value="HTH-type_Tx_Regulator"/>
</dbReference>
<feature type="domain" description="HTH tetR-type" evidence="3">
    <location>
        <begin position="1"/>
        <end position="61"/>
    </location>
</feature>
<keyword evidence="1 2" id="KW-0238">DNA-binding</keyword>
<evidence type="ECO:0000313" key="7">
    <source>
        <dbReference type="Proteomes" id="UP000305874"/>
    </source>
</evidence>
<keyword evidence="6" id="KW-1185">Reference proteome</keyword>
<dbReference type="InterPro" id="IPR025722">
    <property type="entry name" value="TetR"/>
</dbReference>
<organism evidence="4 6">
    <name type="scientific">Pseudoalteromonas ruthenica</name>
    <dbReference type="NCBI Taxonomy" id="151081"/>
    <lineage>
        <taxon>Bacteria</taxon>
        <taxon>Pseudomonadati</taxon>
        <taxon>Pseudomonadota</taxon>
        <taxon>Gammaproteobacteria</taxon>
        <taxon>Alteromonadales</taxon>
        <taxon>Pseudoalteromonadaceae</taxon>
        <taxon>Pseudoalteromonas</taxon>
    </lineage>
</organism>
<dbReference type="Proteomes" id="UP000305874">
    <property type="component" value="Unassembled WGS sequence"/>
</dbReference>
<evidence type="ECO:0000313" key="5">
    <source>
        <dbReference type="EMBL" id="TMP88935.1"/>
    </source>
</evidence>
<evidence type="ECO:0000256" key="1">
    <source>
        <dbReference type="ARBA" id="ARBA00023125"/>
    </source>
</evidence>
<dbReference type="InterPro" id="IPR009057">
    <property type="entry name" value="Homeodomain-like_sf"/>
</dbReference>
<dbReference type="Proteomes" id="UP000033664">
    <property type="component" value="Unassembled WGS sequence"/>
</dbReference>
<dbReference type="RefSeq" id="WP_026110898.1">
    <property type="nucleotide sequence ID" value="NZ_DJHQ01000007.1"/>
</dbReference>
<dbReference type="PRINTS" id="PR00455">
    <property type="entry name" value="HTHTETR"/>
</dbReference>
<reference evidence="7" key="3">
    <citation type="submission" date="2019-06" db="EMBL/GenBank/DDBJ databases">
        <title>Co-occurence of chitin degradation, pigmentation and bioactivity in marine Pseudoalteromonas.</title>
        <authorList>
            <person name="Sonnenschein E.C."/>
            <person name="Bech P.K."/>
        </authorList>
    </citation>
    <scope>NUCLEOTIDE SEQUENCE [LARGE SCALE GENOMIC DNA]</scope>
    <source>
        <strain evidence="7">S2897</strain>
    </source>
</reference>
<dbReference type="EMBL" id="PNCG01000001">
    <property type="protein sequence ID" value="TMP88935.1"/>
    <property type="molecule type" value="Genomic_DNA"/>
</dbReference>
<dbReference type="OrthoDB" id="8770705at2"/>
<reference evidence="5 7" key="2">
    <citation type="submission" date="2017-12" db="EMBL/GenBank/DDBJ databases">
        <authorList>
            <person name="Paulsen S."/>
            <person name="Gram L.K."/>
        </authorList>
    </citation>
    <scope>NUCLEOTIDE SEQUENCE [LARGE SCALE GENOMIC DNA]</scope>
    <source>
        <strain evidence="5 7">S2897</strain>
    </source>
</reference>
<proteinExistence type="predicted"/>
<name>A0A0F4PS72_9GAMM</name>
<dbReference type="PROSITE" id="PS50977">
    <property type="entry name" value="HTH_TETR_2"/>
    <property type="match status" value="1"/>
</dbReference>
<evidence type="ECO:0000313" key="6">
    <source>
        <dbReference type="Proteomes" id="UP000033664"/>
    </source>
</evidence>
<dbReference type="Pfam" id="PF00440">
    <property type="entry name" value="TetR_N"/>
    <property type="match status" value="1"/>
</dbReference>
<dbReference type="InterPro" id="IPR001647">
    <property type="entry name" value="HTH_TetR"/>
</dbReference>
<dbReference type="SUPFAM" id="SSF46689">
    <property type="entry name" value="Homeodomain-like"/>
    <property type="match status" value="1"/>
</dbReference>
<dbReference type="Gene3D" id="1.10.357.10">
    <property type="entry name" value="Tetracycline Repressor, domain 2"/>
    <property type="match status" value="1"/>
</dbReference>
<evidence type="ECO:0000313" key="4">
    <source>
        <dbReference type="EMBL" id="KJZ02011.1"/>
    </source>
</evidence>
<reference evidence="4 6" key="1">
    <citation type="journal article" date="2015" name="BMC Genomics">
        <title>Genome mining reveals unlocked bioactive potential of marine Gram-negative bacteria.</title>
        <authorList>
            <person name="Machado H."/>
            <person name="Sonnenschein E.C."/>
            <person name="Melchiorsen J."/>
            <person name="Gram L."/>
        </authorList>
    </citation>
    <scope>NUCLEOTIDE SEQUENCE [LARGE SCALE GENOMIC DNA]</scope>
    <source>
        <strain evidence="4 6">S3137</strain>
    </source>
</reference>
<dbReference type="PATRIC" id="fig|151081.8.peg.1775"/>
<dbReference type="PANTHER" id="PTHR43479:SF12">
    <property type="entry name" value="TRANSCRIPTIONAL REGULATORY PROTEIN"/>
    <property type="match status" value="1"/>
</dbReference>
<feature type="DNA-binding region" description="H-T-H motif" evidence="2">
    <location>
        <begin position="24"/>
        <end position="43"/>
    </location>
</feature>
<dbReference type="GO" id="GO:0003677">
    <property type="term" value="F:DNA binding"/>
    <property type="evidence" value="ECO:0007669"/>
    <property type="project" value="UniProtKB-UniRule"/>
</dbReference>
<gene>
    <name evidence="5" type="ORF">CWC05_00860</name>
    <name evidence="4" type="ORF">TW72_02990</name>
</gene>
<dbReference type="PANTHER" id="PTHR43479">
    <property type="entry name" value="ACREF/ENVCD OPERON REPRESSOR-RELATED"/>
    <property type="match status" value="1"/>
</dbReference>
<comment type="caution">
    <text evidence="4">The sequence shown here is derived from an EMBL/GenBank/DDBJ whole genome shotgun (WGS) entry which is preliminary data.</text>
</comment>